<dbReference type="GO" id="GO:0032259">
    <property type="term" value="P:methylation"/>
    <property type="evidence" value="ECO:0007669"/>
    <property type="project" value="UniProtKB-KW"/>
</dbReference>
<dbReference type="Proteomes" id="UP000199496">
    <property type="component" value="Unassembled WGS sequence"/>
</dbReference>
<dbReference type="InterPro" id="IPR022642">
    <property type="entry name" value="CheR_C"/>
</dbReference>
<keyword evidence="2" id="KW-0808">Transferase</keyword>
<keyword evidence="2" id="KW-0489">Methyltransferase</keyword>
<dbReference type="Pfam" id="PF01739">
    <property type="entry name" value="CheR"/>
    <property type="match status" value="1"/>
</dbReference>
<organism evidence="2 3">
    <name type="scientific">Ectothiorhodospira magna</name>
    <dbReference type="NCBI Taxonomy" id="867345"/>
    <lineage>
        <taxon>Bacteria</taxon>
        <taxon>Pseudomonadati</taxon>
        <taxon>Pseudomonadota</taxon>
        <taxon>Gammaproteobacteria</taxon>
        <taxon>Chromatiales</taxon>
        <taxon>Ectothiorhodospiraceae</taxon>
        <taxon>Ectothiorhodospira</taxon>
    </lineage>
</organism>
<name>A0A1H9C1E6_9GAMM</name>
<dbReference type="STRING" id="867345.SAMN05421693_1121"/>
<proteinExistence type="predicted"/>
<sequence length="183" mass="20665">MPEYKIKHLRGYSNPLRIWSAASSSGEEAYSLAMVCDDVLGTMEWEILGSDINSSILDKARLGLYEMSRIEGIPQAYLKRYCLKGIGSHSGQLLVDASLRNKVFFMRLNLNDYLPDLGGFDIIFLRNVLIYFEMATKQKVVSRVLKRLNPGGWFFVSHSESLNGIQHDLVQQAPAVYRKEAAA</sequence>
<reference evidence="2 3" key="1">
    <citation type="submission" date="2016-10" db="EMBL/GenBank/DDBJ databases">
        <authorList>
            <person name="de Groot N.N."/>
        </authorList>
    </citation>
    <scope>NUCLEOTIDE SEQUENCE [LARGE SCALE GENOMIC DNA]</scope>
    <source>
        <strain evidence="2 3">B7-7</strain>
    </source>
</reference>
<dbReference type="GO" id="GO:0008757">
    <property type="term" value="F:S-adenosylmethionine-dependent methyltransferase activity"/>
    <property type="evidence" value="ECO:0007669"/>
    <property type="project" value="InterPro"/>
</dbReference>
<dbReference type="CDD" id="cd02440">
    <property type="entry name" value="AdoMet_MTases"/>
    <property type="match status" value="1"/>
</dbReference>
<dbReference type="Gene3D" id="3.40.50.150">
    <property type="entry name" value="Vaccinia Virus protein VP39"/>
    <property type="match status" value="1"/>
</dbReference>
<dbReference type="PANTHER" id="PTHR24422">
    <property type="entry name" value="CHEMOTAXIS PROTEIN METHYLTRANSFERASE"/>
    <property type="match status" value="1"/>
</dbReference>
<dbReference type="EMBL" id="FOFO01000012">
    <property type="protein sequence ID" value="SEP95065.1"/>
    <property type="molecule type" value="Genomic_DNA"/>
</dbReference>
<feature type="domain" description="CheR-type methyltransferase" evidence="1">
    <location>
        <begin position="1"/>
        <end position="182"/>
    </location>
</feature>
<keyword evidence="3" id="KW-1185">Reference proteome</keyword>
<dbReference type="PRINTS" id="PR00996">
    <property type="entry name" value="CHERMTFRASE"/>
</dbReference>
<accession>A0A1H9C1E6</accession>
<dbReference type="InterPro" id="IPR000780">
    <property type="entry name" value="CheR_MeTrfase"/>
</dbReference>
<evidence type="ECO:0000259" key="1">
    <source>
        <dbReference type="PROSITE" id="PS50123"/>
    </source>
</evidence>
<dbReference type="PANTHER" id="PTHR24422:SF26">
    <property type="entry name" value="CHEMOTAXIS PROTEIN METHYLTRANSFERASE"/>
    <property type="match status" value="1"/>
</dbReference>
<evidence type="ECO:0000313" key="3">
    <source>
        <dbReference type="Proteomes" id="UP000199496"/>
    </source>
</evidence>
<dbReference type="InterPro" id="IPR050903">
    <property type="entry name" value="Bact_Chemotaxis_MeTrfase"/>
</dbReference>
<dbReference type="AlphaFoldDB" id="A0A1H9C1E6"/>
<dbReference type="InterPro" id="IPR029063">
    <property type="entry name" value="SAM-dependent_MTases_sf"/>
</dbReference>
<dbReference type="SMART" id="SM00138">
    <property type="entry name" value="MeTrc"/>
    <property type="match status" value="1"/>
</dbReference>
<dbReference type="PROSITE" id="PS50123">
    <property type="entry name" value="CHER"/>
    <property type="match status" value="1"/>
</dbReference>
<protein>
    <submittedName>
        <fullName evidence="2">Chemotaxis protein methyltransferase CheR</fullName>
    </submittedName>
</protein>
<gene>
    <name evidence="2" type="ORF">SAMN05421693_1121</name>
</gene>
<evidence type="ECO:0000313" key="2">
    <source>
        <dbReference type="EMBL" id="SEP95065.1"/>
    </source>
</evidence>
<dbReference type="SUPFAM" id="SSF53335">
    <property type="entry name" value="S-adenosyl-L-methionine-dependent methyltransferases"/>
    <property type="match status" value="1"/>
</dbReference>